<dbReference type="EMBL" id="SMCO01000010">
    <property type="protein sequence ID" value="TCV85150.1"/>
    <property type="molecule type" value="Genomic_DNA"/>
</dbReference>
<gene>
    <name evidence="1" type="ORF">EDC63_11039</name>
</gene>
<organism evidence="1 2">
    <name type="scientific">Sulfurirhabdus autotrophica</name>
    <dbReference type="NCBI Taxonomy" id="1706046"/>
    <lineage>
        <taxon>Bacteria</taxon>
        <taxon>Pseudomonadati</taxon>
        <taxon>Pseudomonadota</taxon>
        <taxon>Betaproteobacteria</taxon>
        <taxon>Nitrosomonadales</taxon>
        <taxon>Sulfuricellaceae</taxon>
        <taxon>Sulfurirhabdus</taxon>
    </lineage>
</organism>
<dbReference type="Proteomes" id="UP000295367">
    <property type="component" value="Unassembled WGS sequence"/>
</dbReference>
<protein>
    <submittedName>
        <fullName evidence="1">Uncharacterized protein</fullName>
    </submittedName>
</protein>
<comment type="caution">
    <text evidence="1">The sequence shown here is derived from an EMBL/GenBank/DDBJ whole genome shotgun (WGS) entry which is preliminary data.</text>
</comment>
<dbReference type="AlphaFoldDB" id="A0A4R3Y0K0"/>
<name>A0A4R3Y0K0_9PROT</name>
<evidence type="ECO:0000313" key="1">
    <source>
        <dbReference type="EMBL" id="TCV85150.1"/>
    </source>
</evidence>
<proteinExistence type="predicted"/>
<evidence type="ECO:0000313" key="2">
    <source>
        <dbReference type="Proteomes" id="UP000295367"/>
    </source>
</evidence>
<dbReference type="OrthoDB" id="5666689at2"/>
<sequence length="109" mass="11769">MTPFNSFYSFPDSPLGGGQGGPGRLALFGEYQPGEFIDKIVEVYTGPHDFLNSGYWYDKLGNGKNLTGFAKAFGEGFNALNVNVATPFAAAAPVPTYTYDMVKKSKDNP</sequence>
<dbReference type="RefSeq" id="WP_124945316.1">
    <property type="nucleotide sequence ID" value="NZ_BHVT01000010.1"/>
</dbReference>
<keyword evidence="2" id="KW-1185">Reference proteome</keyword>
<accession>A0A4R3Y0K0</accession>
<reference evidence="1 2" key="1">
    <citation type="submission" date="2019-03" db="EMBL/GenBank/DDBJ databases">
        <title>Genomic Encyclopedia of Type Strains, Phase IV (KMG-IV): sequencing the most valuable type-strain genomes for metagenomic binning, comparative biology and taxonomic classification.</title>
        <authorList>
            <person name="Goeker M."/>
        </authorList>
    </citation>
    <scope>NUCLEOTIDE SEQUENCE [LARGE SCALE GENOMIC DNA]</scope>
    <source>
        <strain evidence="1 2">DSM 100309</strain>
    </source>
</reference>